<protein>
    <submittedName>
        <fullName evidence="4">D-alanine aminotransferase</fullName>
        <ecNumber evidence="4">2.6.1.21</ecNumber>
    </submittedName>
</protein>
<comment type="similarity">
    <text evidence="2">Belongs to the class-IV pyridoxal-phosphate-dependent aminotransferase family.</text>
</comment>
<sequence length="284" mass="31834">MSNSVYLNGEFIPLAEARVSVMDRGFLFGDGVYEVIPAYGGCLFRLHQHLHRLENSLHGIRMHNPMSEAQWEQVLATLIAQYPGADQSIYLQVTRGASEVRDHAIPAETKPTVFAFSTPFHPVTQACYEHGIAAITLDDIRWRFCNIKATTLLANVLLRQEAKDRDAMEAILIRDGQAMEGTASNLFIVEDGRIITPPKGEHLLPGITRDLVLELAAEAEIPYSEATITAAQLDMADEVWLTSSTREIMPVTLLDDRSIGKGRPGPVWEKMIKMFQNYKEELRQ</sequence>
<dbReference type="GO" id="GO:0047810">
    <property type="term" value="F:D-alanine-2-oxoglutarate aminotransferase activity"/>
    <property type="evidence" value="ECO:0007669"/>
    <property type="project" value="UniProtKB-EC"/>
</dbReference>
<name>A0A3B1AZI5_9ZZZZ</name>
<keyword evidence="4" id="KW-0032">Aminotransferase</keyword>
<dbReference type="PANTHER" id="PTHR42743">
    <property type="entry name" value="AMINO-ACID AMINOTRANSFERASE"/>
    <property type="match status" value="1"/>
</dbReference>
<dbReference type="Gene3D" id="3.30.470.10">
    <property type="match status" value="1"/>
</dbReference>
<dbReference type="EMBL" id="UOFX01000085">
    <property type="protein sequence ID" value="VAX11486.1"/>
    <property type="molecule type" value="Genomic_DNA"/>
</dbReference>
<dbReference type="GO" id="GO:0005829">
    <property type="term" value="C:cytosol"/>
    <property type="evidence" value="ECO:0007669"/>
    <property type="project" value="TreeGrafter"/>
</dbReference>
<keyword evidence="4" id="KW-0808">Transferase</keyword>
<dbReference type="AlphaFoldDB" id="A0A3B1AZI5"/>
<dbReference type="SUPFAM" id="SSF56752">
    <property type="entry name" value="D-aminoacid aminotransferase-like PLP-dependent enzymes"/>
    <property type="match status" value="1"/>
</dbReference>
<dbReference type="GO" id="GO:0046394">
    <property type="term" value="P:carboxylic acid biosynthetic process"/>
    <property type="evidence" value="ECO:0007669"/>
    <property type="project" value="UniProtKB-ARBA"/>
</dbReference>
<dbReference type="PROSITE" id="PS00770">
    <property type="entry name" value="AA_TRANSFER_CLASS_4"/>
    <property type="match status" value="1"/>
</dbReference>
<dbReference type="InterPro" id="IPR043131">
    <property type="entry name" value="BCAT-like_N"/>
</dbReference>
<dbReference type="InterPro" id="IPR018300">
    <property type="entry name" value="Aminotrans_IV_CS"/>
</dbReference>
<evidence type="ECO:0000313" key="4">
    <source>
        <dbReference type="EMBL" id="VAX11486.1"/>
    </source>
</evidence>
<dbReference type="Pfam" id="PF01063">
    <property type="entry name" value="Aminotran_4"/>
    <property type="match status" value="1"/>
</dbReference>
<accession>A0A3B1AZI5</accession>
<reference evidence="4" key="1">
    <citation type="submission" date="2018-06" db="EMBL/GenBank/DDBJ databases">
        <authorList>
            <person name="Zhirakovskaya E."/>
        </authorList>
    </citation>
    <scope>NUCLEOTIDE SEQUENCE</scope>
</reference>
<evidence type="ECO:0000256" key="1">
    <source>
        <dbReference type="ARBA" id="ARBA00001933"/>
    </source>
</evidence>
<evidence type="ECO:0000256" key="2">
    <source>
        <dbReference type="ARBA" id="ARBA00009320"/>
    </source>
</evidence>
<keyword evidence="3" id="KW-0663">Pyridoxal phosphate</keyword>
<dbReference type="InterPro" id="IPR050571">
    <property type="entry name" value="Class-IV_PLP-Dep_Aminotrnsfr"/>
</dbReference>
<proteinExistence type="inferred from homology"/>
<dbReference type="EC" id="2.6.1.21" evidence="4"/>
<dbReference type="InterPro" id="IPR043132">
    <property type="entry name" value="BCAT-like_C"/>
</dbReference>
<comment type="cofactor">
    <cofactor evidence="1">
        <name>pyridoxal 5'-phosphate</name>
        <dbReference type="ChEBI" id="CHEBI:597326"/>
    </cofactor>
</comment>
<gene>
    <name evidence="4" type="ORF">MNBD_GAMMA26-2543</name>
</gene>
<dbReference type="InterPro" id="IPR036038">
    <property type="entry name" value="Aminotransferase-like"/>
</dbReference>
<dbReference type="FunFam" id="3.20.10.10:FF:000002">
    <property type="entry name" value="D-alanine aminotransferase"/>
    <property type="match status" value="1"/>
</dbReference>
<dbReference type="PANTHER" id="PTHR42743:SF10">
    <property type="entry name" value="D-ALANINE AMINOTRANSFERASE"/>
    <property type="match status" value="1"/>
</dbReference>
<dbReference type="GO" id="GO:0008652">
    <property type="term" value="P:amino acid biosynthetic process"/>
    <property type="evidence" value="ECO:0007669"/>
    <property type="project" value="UniProtKB-ARBA"/>
</dbReference>
<dbReference type="InterPro" id="IPR001544">
    <property type="entry name" value="Aminotrans_IV"/>
</dbReference>
<dbReference type="CDD" id="cd01558">
    <property type="entry name" value="D-AAT_like"/>
    <property type="match status" value="1"/>
</dbReference>
<organism evidence="4">
    <name type="scientific">hydrothermal vent metagenome</name>
    <dbReference type="NCBI Taxonomy" id="652676"/>
    <lineage>
        <taxon>unclassified sequences</taxon>
        <taxon>metagenomes</taxon>
        <taxon>ecological metagenomes</taxon>
    </lineage>
</organism>
<dbReference type="Gene3D" id="3.20.10.10">
    <property type="entry name" value="D-amino Acid Aminotransferase, subunit A, domain 2"/>
    <property type="match status" value="1"/>
</dbReference>
<evidence type="ECO:0000256" key="3">
    <source>
        <dbReference type="ARBA" id="ARBA00022898"/>
    </source>
</evidence>